<feature type="transmembrane region" description="Helical" evidence="1">
    <location>
        <begin position="140"/>
        <end position="161"/>
    </location>
</feature>
<dbReference type="STRING" id="523846.Mfer_0483"/>
<proteinExistence type="predicted"/>
<dbReference type="AlphaFoldDB" id="E3GYA1"/>
<name>E3GYA1_METFV</name>
<dbReference type="OrthoDB" id="86131at2157"/>
<keyword evidence="1" id="KW-1133">Transmembrane helix</keyword>
<dbReference type="PANTHER" id="PTHR35864">
    <property type="entry name" value="ZINC METALLOPROTEASE MJ0611-RELATED"/>
    <property type="match status" value="1"/>
</dbReference>
<evidence type="ECO:0000313" key="2">
    <source>
        <dbReference type="EMBL" id="ADP77283.1"/>
    </source>
</evidence>
<keyword evidence="1" id="KW-0472">Membrane</keyword>
<reference evidence="2 3" key="1">
    <citation type="journal article" date="2010" name="Stand. Genomic Sci.">
        <title>Complete genome sequence of Methanothermus fervidus type strain (V24S).</title>
        <authorList>
            <person name="Anderson I."/>
            <person name="Djao O.D."/>
            <person name="Misra M."/>
            <person name="Chertkov O."/>
            <person name="Nolan M."/>
            <person name="Lucas S."/>
            <person name="Lapidus A."/>
            <person name="Del Rio T.G."/>
            <person name="Tice H."/>
            <person name="Cheng J.F."/>
            <person name="Tapia R."/>
            <person name="Han C."/>
            <person name="Goodwin L."/>
            <person name="Pitluck S."/>
            <person name="Liolios K."/>
            <person name="Ivanova N."/>
            <person name="Mavromatis K."/>
            <person name="Mikhailova N."/>
            <person name="Pati A."/>
            <person name="Brambilla E."/>
            <person name="Chen A."/>
            <person name="Palaniappan K."/>
            <person name="Land M."/>
            <person name="Hauser L."/>
            <person name="Chang Y.J."/>
            <person name="Jeffries C.D."/>
            <person name="Sikorski J."/>
            <person name="Spring S."/>
            <person name="Rohde M."/>
            <person name="Eichinger K."/>
            <person name="Huber H."/>
            <person name="Wirth R."/>
            <person name="Goker M."/>
            <person name="Detter J.C."/>
            <person name="Woyke T."/>
            <person name="Bristow J."/>
            <person name="Eisen J.A."/>
            <person name="Markowitz V."/>
            <person name="Hugenholtz P."/>
            <person name="Klenk H.P."/>
            <person name="Kyrpides N.C."/>
        </authorList>
    </citation>
    <scope>NUCLEOTIDE SEQUENCE [LARGE SCALE GENOMIC DNA]</scope>
    <source>
        <strain evidence="3">ATCC 43054 / DSM 2088 / JCM 10308 / V24 S</strain>
    </source>
</reference>
<dbReference type="InterPro" id="IPR052348">
    <property type="entry name" value="Metallopeptidase_M50B"/>
</dbReference>
<protein>
    <submittedName>
        <fullName evidence="2">Peptidase M50</fullName>
    </submittedName>
</protein>
<feature type="transmembrane region" description="Helical" evidence="1">
    <location>
        <begin position="73"/>
        <end position="101"/>
    </location>
</feature>
<dbReference type="KEGG" id="mfv:Mfer_0483"/>
<evidence type="ECO:0000256" key="1">
    <source>
        <dbReference type="SAM" id="Phobius"/>
    </source>
</evidence>
<dbReference type="EMBL" id="CP002278">
    <property type="protein sequence ID" value="ADP77283.1"/>
    <property type="molecule type" value="Genomic_DNA"/>
</dbReference>
<organism evidence="2 3">
    <name type="scientific">Methanothermus fervidus (strain ATCC 43054 / DSM 2088 / JCM 10308 / V24 S)</name>
    <dbReference type="NCBI Taxonomy" id="523846"/>
    <lineage>
        <taxon>Archaea</taxon>
        <taxon>Methanobacteriati</taxon>
        <taxon>Methanobacteriota</taxon>
        <taxon>Methanomada group</taxon>
        <taxon>Methanobacteria</taxon>
        <taxon>Methanobacteriales</taxon>
        <taxon>Methanothermaceae</taxon>
        <taxon>Methanothermus</taxon>
    </lineage>
</organism>
<feature type="transmembrane region" description="Helical" evidence="1">
    <location>
        <begin position="35"/>
        <end position="53"/>
    </location>
</feature>
<keyword evidence="1" id="KW-0812">Transmembrane</keyword>
<accession>E3GYA1</accession>
<dbReference type="PANTHER" id="PTHR35864:SF1">
    <property type="entry name" value="ZINC METALLOPROTEASE YWHC-RELATED"/>
    <property type="match status" value="1"/>
</dbReference>
<sequence>MKIRFTSQELKELLLSMIVIAAIFAYLWSNKNLHVMITIFPAMIIVVGLGFILHEIAHKIVALKYGFWAEYKLWFEGLVLAIVMAIFLGIVFAAPGAVYIYGGHIRRDEDGKISLAGPLTNIFLALLFLALTKTGFFREIFYLGFAINSFLAFFNLLPIGILDGSKVFRWNFIIWFFTIVFAFVLFLFAIFAISV</sequence>
<dbReference type="HOGENOM" id="CLU_099718_0_0_2"/>
<gene>
    <name evidence="2" type="ordered locus">Mfer_0483</name>
</gene>
<feature type="transmembrane region" description="Helical" evidence="1">
    <location>
        <begin position="12"/>
        <end position="29"/>
    </location>
</feature>
<evidence type="ECO:0000313" key="3">
    <source>
        <dbReference type="Proteomes" id="UP000002315"/>
    </source>
</evidence>
<feature type="transmembrane region" description="Helical" evidence="1">
    <location>
        <begin position="173"/>
        <end position="193"/>
    </location>
</feature>
<dbReference type="Proteomes" id="UP000002315">
    <property type="component" value="Chromosome"/>
</dbReference>
<feature type="transmembrane region" description="Helical" evidence="1">
    <location>
        <begin position="113"/>
        <end position="131"/>
    </location>
</feature>
<keyword evidence="3" id="KW-1185">Reference proteome</keyword>